<dbReference type="AlphaFoldDB" id="A0A0G0FJ46"/>
<evidence type="ECO:0000313" key="2">
    <source>
        <dbReference type="Proteomes" id="UP000034508"/>
    </source>
</evidence>
<proteinExistence type="predicted"/>
<dbReference type="EMBL" id="LBSM01000015">
    <property type="protein sequence ID" value="KKQ17837.1"/>
    <property type="molecule type" value="Genomic_DNA"/>
</dbReference>
<accession>A0A0G0FJ46</accession>
<name>A0A0G0FJ46_9BACT</name>
<sequence>MTDTDVLRESLAERVVQIAQMHDARIDDENLQRMRSFLKPDKTPCGHDYMGSIVKLNYLGNALDKITIERPYQIRDVNDKPLTLTETYRVFSRAR</sequence>
<dbReference type="Proteomes" id="UP000034508">
    <property type="component" value="Unassembled WGS sequence"/>
</dbReference>
<evidence type="ECO:0000313" key="1">
    <source>
        <dbReference type="EMBL" id="KKQ17837.1"/>
    </source>
</evidence>
<organism evidence="1 2">
    <name type="scientific">Berkelbacteria bacterium GW2011_GWA1_36_9</name>
    <dbReference type="NCBI Taxonomy" id="1618331"/>
    <lineage>
        <taxon>Bacteria</taxon>
        <taxon>Candidatus Berkelbacteria</taxon>
    </lineage>
</organism>
<comment type="caution">
    <text evidence="1">The sequence shown here is derived from an EMBL/GenBank/DDBJ whole genome shotgun (WGS) entry which is preliminary data.</text>
</comment>
<protein>
    <submittedName>
        <fullName evidence="1">Uncharacterized protein</fullName>
    </submittedName>
</protein>
<reference evidence="1 2" key="1">
    <citation type="journal article" date="2015" name="Nature">
        <title>rRNA introns, odd ribosomes, and small enigmatic genomes across a large radiation of phyla.</title>
        <authorList>
            <person name="Brown C.T."/>
            <person name="Hug L.A."/>
            <person name="Thomas B.C."/>
            <person name="Sharon I."/>
            <person name="Castelle C.J."/>
            <person name="Singh A."/>
            <person name="Wilkins M.J."/>
            <person name="Williams K.H."/>
            <person name="Banfield J.F."/>
        </authorList>
    </citation>
    <scope>NUCLEOTIDE SEQUENCE [LARGE SCALE GENOMIC DNA]</scope>
</reference>
<gene>
    <name evidence="1" type="ORF">US31_C0015G0003</name>
</gene>